<feature type="region of interest" description="Disordered" evidence="1">
    <location>
        <begin position="41"/>
        <end position="60"/>
    </location>
</feature>
<dbReference type="InterPro" id="IPR011333">
    <property type="entry name" value="SKP1/BTB/POZ_sf"/>
</dbReference>
<evidence type="ECO:0000259" key="2">
    <source>
        <dbReference type="PROSITE" id="PS50097"/>
    </source>
</evidence>
<dbReference type="HOGENOM" id="CLU_057752_0_0_1"/>
<dbReference type="EMBL" id="CH476610">
    <property type="protein sequence ID" value="EAU29345.1"/>
    <property type="molecule type" value="Genomic_DNA"/>
</dbReference>
<dbReference type="PANTHER" id="PTHR47843:SF5">
    <property type="entry name" value="BTB_POZ DOMAIN PROTEIN"/>
    <property type="match status" value="1"/>
</dbReference>
<dbReference type="GeneID" id="4354673"/>
<accession>Q0C7I6</accession>
<evidence type="ECO:0000313" key="4">
    <source>
        <dbReference type="Proteomes" id="UP000007963"/>
    </source>
</evidence>
<dbReference type="CDD" id="cd18186">
    <property type="entry name" value="BTB_POZ_ZBTB_KLHL-like"/>
    <property type="match status" value="1"/>
</dbReference>
<proteinExistence type="predicted"/>
<dbReference type="PANTHER" id="PTHR47843">
    <property type="entry name" value="BTB DOMAIN-CONTAINING PROTEIN-RELATED"/>
    <property type="match status" value="1"/>
</dbReference>
<dbReference type="Proteomes" id="UP000007963">
    <property type="component" value="Unassembled WGS sequence"/>
</dbReference>
<dbReference type="OrthoDB" id="6359816at2759"/>
<evidence type="ECO:0000256" key="1">
    <source>
        <dbReference type="SAM" id="MobiDB-lite"/>
    </source>
</evidence>
<dbReference type="PROSITE" id="PS50097">
    <property type="entry name" value="BTB"/>
    <property type="match status" value="1"/>
</dbReference>
<feature type="domain" description="BTB" evidence="2">
    <location>
        <begin position="99"/>
        <end position="165"/>
    </location>
</feature>
<dbReference type="Gene3D" id="3.30.710.10">
    <property type="entry name" value="Potassium Channel Kv1.1, Chain A"/>
    <property type="match status" value="1"/>
</dbReference>
<dbReference type="SUPFAM" id="SSF54695">
    <property type="entry name" value="POZ domain"/>
    <property type="match status" value="1"/>
</dbReference>
<organism evidence="3 4">
    <name type="scientific">Aspergillus terreus (strain NIH 2624 / FGSC A1156)</name>
    <dbReference type="NCBI Taxonomy" id="341663"/>
    <lineage>
        <taxon>Eukaryota</taxon>
        <taxon>Fungi</taxon>
        <taxon>Dikarya</taxon>
        <taxon>Ascomycota</taxon>
        <taxon>Pezizomycotina</taxon>
        <taxon>Eurotiomycetes</taxon>
        <taxon>Eurotiomycetidae</taxon>
        <taxon>Eurotiales</taxon>
        <taxon>Aspergillaceae</taxon>
        <taxon>Aspergillus</taxon>
        <taxon>Aspergillus subgen. Circumdati</taxon>
    </lineage>
</organism>
<dbReference type="VEuPathDB" id="FungiDB:ATEG_10348"/>
<sequence>MDDSLYPLHVHGVDSHVGTSTIQKYPALYLVSTVHSVTDKMDNAAKPQTKRKATDPLPESPAEKFARITEYAQSDSHSANILTDRSSTPRSFHLNNRFSDLTIVCRDKVFPAHRVVVCPQSDYFARACEGEFKESSGRIEISDTDPILIEKTLQYLYTGDYTTDLSNYIPLSLESPAKPEDAKGTTSSPAPSNLVEQEVDVTSFEPCFHVLMYEQGTYFHIQGLKDKAKERFRQTFLAKIEKRSLVATIMQVYRSTGGTKNDGLRFAMLQMLVENAKTVYKNKARALPFPAIAGIPGFAEELAHWCFHYLGNVTRVSGQS</sequence>
<name>Q0C7I6_ASPTN</name>
<reference evidence="4" key="1">
    <citation type="submission" date="2005-09" db="EMBL/GenBank/DDBJ databases">
        <title>Annotation of the Aspergillus terreus NIH2624 genome.</title>
        <authorList>
            <person name="Birren B.W."/>
            <person name="Lander E.S."/>
            <person name="Galagan J.E."/>
            <person name="Nusbaum C."/>
            <person name="Devon K."/>
            <person name="Henn M."/>
            <person name="Ma L.-J."/>
            <person name="Jaffe D.B."/>
            <person name="Butler J."/>
            <person name="Alvarez P."/>
            <person name="Gnerre S."/>
            <person name="Grabherr M."/>
            <person name="Kleber M."/>
            <person name="Mauceli E.W."/>
            <person name="Brockman W."/>
            <person name="Rounsley S."/>
            <person name="Young S.K."/>
            <person name="LaButti K."/>
            <person name="Pushparaj V."/>
            <person name="DeCaprio D."/>
            <person name="Crawford M."/>
            <person name="Koehrsen M."/>
            <person name="Engels R."/>
            <person name="Montgomery P."/>
            <person name="Pearson M."/>
            <person name="Howarth C."/>
            <person name="Larson L."/>
            <person name="Luoma S."/>
            <person name="White J."/>
            <person name="Alvarado L."/>
            <person name="Kodira C.D."/>
            <person name="Zeng Q."/>
            <person name="Oleary S."/>
            <person name="Yandava C."/>
            <person name="Denning D.W."/>
            <person name="Nierman W.C."/>
            <person name="Milne T."/>
            <person name="Madden K."/>
        </authorList>
    </citation>
    <scope>NUCLEOTIDE SEQUENCE [LARGE SCALE GENOMIC DNA]</scope>
    <source>
        <strain evidence="4">NIH 2624 / FGSC A1156</strain>
    </source>
</reference>
<protein>
    <recommendedName>
        <fullName evidence="2">BTB domain-containing protein</fullName>
    </recommendedName>
</protein>
<dbReference type="eggNOG" id="ENOG502RUBI">
    <property type="taxonomic scope" value="Eukaryota"/>
</dbReference>
<dbReference type="InterPro" id="IPR000210">
    <property type="entry name" value="BTB/POZ_dom"/>
</dbReference>
<evidence type="ECO:0000313" key="3">
    <source>
        <dbReference type="EMBL" id="EAU29345.1"/>
    </source>
</evidence>
<dbReference type="STRING" id="341663.Q0C7I6"/>
<dbReference type="AlphaFoldDB" id="Q0C7I6"/>
<gene>
    <name evidence="3" type="ORF">ATEG_10348</name>
</gene>
<dbReference type="Pfam" id="PF00651">
    <property type="entry name" value="BTB"/>
    <property type="match status" value="1"/>
</dbReference>
<dbReference type="RefSeq" id="XP_001218696.1">
    <property type="nucleotide sequence ID" value="XM_001218695.1"/>
</dbReference>